<sequence>MRPTREEGLCFRRLKLLYRAAACRVEPNCYNLHHTSKHVPISPSTPAKYIIESVNKEIPHTFVGFVPATLLGPKGSKETHAFLYNDSDSTLLSSTAANSLGIVGPLTKLTVTTVAEKASQVTSELNLVVHSLGGDYQLQIERAYTLKILPMQTAHIPSGLDS</sequence>
<comment type="caution">
    <text evidence="1">The sequence shown here is derived from an EMBL/GenBank/DDBJ whole genome shotgun (WGS) entry which is preliminary data.</text>
</comment>
<dbReference type="AlphaFoldDB" id="A0A4E0QZD9"/>
<dbReference type="Proteomes" id="UP000230066">
    <property type="component" value="Unassembled WGS sequence"/>
</dbReference>
<accession>A0A4E0QZD9</accession>
<dbReference type="EMBL" id="JXXN02008256">
    <property type="protein sequence ID" value="THD18856.1"/>
    <property type="molecule type" value="Genomic_DNA"/>
</dbReference>
<proteinExistence type="predicted"/>
<name>A0A4E0QZD9_FASHE</name>
<protein>
    <submittedName>
        <fullName evidence="1">Uncharacterized protein</fullName>
    </submittedName>
</protein>
<organism evidence="1 2">
    <name type="scientific">Fasciola hepatica</name>
    <name type="common">Liver fluke</name>
    <dbReference type="NCBI Taxonomy" id="6192"/>
    <lineage>
        <taxon>Eukaryota</taxon>
        <taxon>Metazoa</taxon>
        <taxon>Spiralia</taxon>
        <taxon>Lophotrochozoa</taxon>
        <taxon>Platyhelminthes</taxon>
        <taxon>Trematoda</taxon>
        <taxon>Digenea</taxon>
        <taxon>Plagiorchiida</taxon>
        <taxon>Echinostomata</taxon>
        <taxon>Echinostomatoidea</taxon>
        <taxon>Fasciolidae</taxon>
        <taxon>Fasciola</taxon>
    </lineage>
</organism>
<reference evidence="1" key="1">
    <citation type="submission" date="2019-03" db="EMBL/GenBank/DDBJ databases">
        <title>Improved annotation for the trematode Fasciola hepatica.</title>
        <authorList>
            <person name="Choi Y.-J."/>
            <person name="Martin J."/>
            <person name="Mitreva M."/>
        </authorList>
    </citation>
    <scope>NUCLEOTIDE SEQUENCE [LARGE SCALE GENOMIC DNA]</scope>
</reference>
<evidence type="ECO:0000313" key="2">
    <source>
        <dbReference type="Proteomes" id="UP000230066"/>
    </source>
</evidence>
<keyword evidence="2" id="KW-1185">Reference proteome</keyword>
<gene>
    <name evidence="1" type="ORF">D915_010461</name>
</gene>
<evidence type="ECO:0000313" key="1">
    <source>
        <dbReference type="EMBL" id="THD18856.1"/>
    </source>
</evidence>